<dbReference type="STRING" id="1579316.RC74_19710"/>
<dbReference type="Proteomes" id="UP000070371">
    <property type="component" value="Chromosome"/>
</dbReference>
<dbReference type="KEGG" id="hat:RC74_19710"/>
<dbReference type="GO" id="GO:0016020">
    <property type="term" value="C:membrane"/>
    <property type="evidence" value="ECO:0007669"/>
    <property type="project" value="UniProtKB-SubCell"/>
</dbReference>
<proteinExistence type="predicted"/>
<name>A0A126V4I2_9RHOB</name>
<dbReference type="InterPro" id="IPR003825">
    <property type="entry name" value="Colicin-V_CvpA"/>
</dbReference>
<comment type="subcellular location">
    <subcellularLocation>
        <location evidence="1">Membrane</location>
        <topology evidence="1">Multi-pass membrane protein</topology>
    </subcellularLocation>
</comment>
<protein>
    <submittedName>
        <fullName evidence="6">Colicin V production CvpA</fullName>
    </submittedName>
</protein>
<dbReference type="GO" id="GO:0009403">
    <property type="term" value="P:toxin biosynthetic process"/>
    <property type="evidence" value="ECO:0007669"/>
    <property type="project" value="InterPro"/>
</dbReference>
<dbReference type="PANTHER" id="PTHR36926">
    <property type="entry name" value="COLICIN V PRODUCTION PROTEIN"/>
    <property type="match status" value="1"/>
</dbReference>
<accession>A0A126V4I2</accession>
<dbReference type="PANTHER" id="PTHR36926:SF1">
    <property type="entry name" value="COLICIN V PRODUCTION PROTEIN"/>
    <property type="match status" value="1"/>
</dbReference>
<reference evidence="6 7" key="1">
    <citation type="submission" date="2016-02" db="EMBL/GenBank/DDBJ databases">
        <title>Complete genome sequence of Halocynthiibacter arcticus PAMC 20958t from arctic marine sediment.</title>
        <authorList>
            <person name="Lee Y.M."/>
            <person name="Baek K."/>
            <person name="Lee H.K."/>
            <person name="Shin S.C."/>
        </authorList>
    </citation>
    <scope>NUCLEOTIDE SEQUENCE [LARGE SCALE GENOMIC DNA]</scope>
    <source>
        <strain evidence="6">PAMC 20958</strain>
    </source>
</reference>
<dbReference type="AlphaFoldDB" id="A0A126V4I2"/>
<gene>
    <name evidence="6" type="ORF">RC74_19710</name>
</gene>
<evidence type="ECO:0000256" key="2">
    <source>
        <dbReference type="ARBA" id="ARBA00022692"/>
    </source>
</evidence>
<dbReference type="EMBL" id="CP014327">
    <property type="protein sequence ID" value="AML53183.1"/>
    <property type="molecule type" value="Genomic_DNA"/>
</dbReference>
<keyword evidence="3 5" id="KW-1133">Transmembrane helix</keyword>
<dbReference type="InterPro" id="IPR052719">
    <property type="entry name" value="CvpA-like"/>
</dbReference>
<evidence type="ECO:0000313" key="6">
    <source>
        <dbReference type="EMBL" id="AML53183.1"/>
    </source>
</evidence>
<dbReference type="RefSeq" id="WP_039000509.1">
    <property type="nucleotide sequence ID" value="NZ_CP014327.1"/>
</dbReference>
<feature type="transmembrane region" description="Helical" evidence="5">
    <location>
        <begin position="71"/>
        <end position="91"/>
    </location>
</feature>
<feature type="transmembrane region" description="Helical" evidence="5">
    <location>
        <begin position="111"/>
        <end position="131"/>
    </location>
</feature>
<keyword evidence="7" id="KW-1185">Reference proteome</keyword>
<sequence length="202" mass="21500">MEGFTIVDGVVAIVIILSAVLAYSRGFVRETLSIASWVVAAIVAYIFAPKVEPLVREIPILKDMIGGQCELSLMVAFVIVLVIGLVVMAIFTPLFSSMVQRSILGGLDQGIGFLFGAARGVLLVVVSLFIYDWAVTDQTFEVVDNSRSAVIFSSLVGQVGENVPDDVPGWLQSRVNSYLALCEAPADIVPAEAAPAEVVPAE</sequence>
<evidence type="ECO:0000256" key="1">
    <source>
        <dbReference type="ARBA" id="ARBA00004141"/>
    </source>
</evidence>
<evidence type="ECO:0000256" key="4">
    <source>
        <dbReference type="ARBA" id="ARBA00023136"/>
    </source>
</evidence>
<feature type="transmembrane region" description="Helical" evidence="5">
    <location>
        <begin position="6"/>
        <end position="24"/>
    </location>
</feature>
<evidence type="ECO:0000256" key="3">
    <source>
        <dbReference type="ARBA" id="ARBA00022989"/>
    </source>
</evidence>
<evidence type="ECO:0000313" key="7">
    <source>
        <dbReference type="Proteomes" id="UP000070371"/>
    </source>
</evidence>
<keyword evidence="4 5" id="KW-0472">Membrane</keyword>
<keyword evidence="2 5" id="KW-0812">Transmembrane</keyword>
<dbReference type="OrthoDB" id="9806894at2"/>
<evidence type="ECO:0000256" key="5">
    <source>
        <dbReference type="SAM" id="Phobius"/>
    </source>
</evidence>
<organism evidence="6 7">
    <name type="scientific">Falsihalocynthiibacter arcticus</name>
    <dbReference type="NCBI Taxonomy" id="1579316"/>
    <lineage>
        <taxon>Bacteria</taxon>
        <taxon>Pseudomonadati</taxon>
        <taxon>Pseudomonadota</taxon>
        <taxon>Alphaproteobacteria</taxon>
        <taxon>Rhodobacterales</taxon>
        <taxon>Roseobacteraceae</taxon>
        <taxon>Falsihalocynthiibacter</taxon>
    </lineage>
</organism>
<dbReference type="Pfam" id="PF02674">
    <property type="entry name" value="Colicin_V"/>
    <property type="match status" value="1"/>
</dbReference>